<dbReference type="PANTHER" id="PTHR13748:SF62">
    <property type="entry name" value="COBW DOMAIN-CONTAINING PROTEIN"/>
    <property type="match status" value="1"/>
</dbReference>
<dbReference type="SUPFAM" id="SSF52540">
    <property type="entry name" value="P-loop containing nucleoside triphosphate hydrolases"/>
    <property type="match status" value="1"/>
</dbReference>
<evidence type="ECO:0000313" key="8">
    <source>
        <dbReference type="EMBL" id="KAG2181516.1"/>
    </source>
</evidence>
<dbReference type="EMBL" id="JAEPRA010000008">
    <property type="protein sequence ID" value="KAG2181516.1"/>
    <property type="molecule type" value="Genomic_DNA"/>
</dbReference>
<evidence type="ECO:0000259" key="6">
    <source>
        <dbReference type="Pfam" id="PF02492"/>
    </source>
</evidence>
<dbReference type="InterPro" id="IPR011629">
    <property type="entry name" value="CobW-like_C"/>
</dbReference>
<keyword evidence="9" id="KW-1185">Reference proteome</keyword>
<evidence type="ECO:0000256" key="1">
    <source>
        <dbReference type="ARBA" id="ARBA00022741"/>
    </source>
</evidence>
<evidence type="ECO:0000313" key="9">
    <source>
        <dbReference type="Proteomes" id="UP000612746"/>
    </source>
</evidence>
<gene>
    <name evidence="8" type="ORF">INT44_008331</name>
</gene>
<proteinExistence type="inferred from homology"/>
<dbReference type="Pfam" id="PF02492">
    <property type="entry name" value="cobW"/>
    <property type="match status" value="1"/>
</dbReference>
<dbReference type="Gene3D" id="3.40.50.300">
    <property type="entry name" value="P-loop containing nucleotide triphosphate hydrolases"/>
    <property type="match status" value="1"/>
</dbReference>
<dbReference type="PANTHER" id="PTHR13748">
    <property type="entry name" value="COBW-RELATED"/>
    <property type="match status" value="1"/>
</dbReference>
<comment type="catalytic activity">
    <reaction evidence="5">
        <text>GTP + H2O = GDP + phosphate + H(+)</text>
        <dbReference type="Rhea" id="RHEA:19669"/>
        <dbReference type="ChEBI" id="CHEBI:15377"/>
        <dbReference type="ChEBI" id="CHEBI:15378"/>
        <dbReference type="ChEBI" id="CHEBI:37565"/>
        <dbReference type="ChEBI" id="CHEBI:43474"/>
        <dbReference type="ChEBI" id="CHEBI:58189"/>
    </reaction>
    <physiologicalReaction direction="left-to-right" evidence="5">
        <dbReference type="Rhea" id="RHEA:19670"/>
    </physiologicalReaction>
</comment>
<dbReference type="Gene3D" id="3.30.1220.10">
    <property type="entry name" value="CobW-like, C-terminal domain"/>
    <property type="match status" value="1"/>
</dbReference>
<keyword evidence="2" id="KW-0378">Hydrolase</keyword>
<keyword evidence="1" id="KW-0547">Nucleotide-binding</keyword>
<keyword evidence="3" id="KW-0143">Chaperone</keyword>
<evidence type="ECO:0000256" key="4">
    <source>
        <dbReference type="ARBA" id="ARBA00034320"/>
    </source>
</evidence>
<organism evidence="8 9">
    <name type="scientific">Umbelopsis vinacea</name>
    <dbReference type="NCBI Taxonomy" id="44442"/>
    <lineage>
        <taxon>Eukaryota</taxon>
        <taxon>Fungi</taxon>
        <taxon>Fungi incertae sedis</taxon>
        <taxon>Mucoromycota</taxon>
        <taxon>Mucoromycotina</taxon>
        <taxon>Umbelopsidomycetes</taxon>
        <taxon>Umbelopsidales</taxon>
        <taxon>Umbelopsidaceae</taxon>
        <taxon>Umbelopsis</taxon>
    </lineage>
</organism>
<dbReference type="GO" id="GO:0016787">
    <property type="term" value="F:hydrolase activity"/>
    <property type="evidence" value="ECO:0007669"/>
    <property type="project" value="UniProtKB-KW"/>
</dbReference>
<protein>
    <recommendedName>
        <fullName evidence="10">CobW-domain-containing protein</fullName>
    </recommendedName>
</protein>
<evidence type="ECO:0008006" key="10">
    <source>
        <dbReference type="Google" id="ProtNLM"/>
    </source>
</evidence>
<dbReference type="Proteomes" id="UP000612746">
    <property type="component" value="Unassembled WGS sequence"/>
</dbReference>
<reference evidence="8" key="1">
    <citation type="submission" date="2020-12" db="EMBL/GenBank/DDBJ databases">
        <title>Metabolic potential, ecology and presence of endohyphal bacteria is reflected in genomic diversity of Mucoromycotina.</title>
        <authorList>
            <person name="Muszewska A."/>
            <person name="Okrasinska A."/>
            <person name="Steczkiewicz K."/>
            <person name="Drgas O."/>
            <person name="Orlowska M."/>
            <person name="Perlinska-Lenart U."/>
            <person name="Aleksandrzak-Piekarczyk T."/>
            <person name="Szatraj K."/>
            <person name="Zielenkiewicz U."/>
            <person name="Pilsyk S."/>
            <person name="Malc E."/>
            <person name="Mieczkowski P."/>
            <person name="Kruszewska J.S."/>
            <person name="Biernat P."/>
            <person name="Pawlowska J."/>
        </authorList>
    </citation>
    <scope>NUCLEOTIDE SEQUENCE</scope>
    <source>
        <strain evidence="8">WA0000051536</strain>
    </source>
</reference>
<dbReference type="InterPro" id="IPR051316">
    <property type="entry name" value="Zinc-reg_GTPase_activator"/>
</dbReference>
<evidence type="ECO:0000256" key="5">
    <source>
        <dbReference type="ARBA" id="ARBA00049117"/>
    </source>
</evidence>
<dbReference type="GO" id="GO:0005737">
    <property type="term" value="C:cytoplasm"/>
    <property type="evidence" value="ECO:0007669"/>
    <property type="project" value="TreeGrafter"/>
</dbReference>
<feature type="domain" description="CobW C-terminal" evidence="7">
    <location>
        <begin position="250"/>
        <end position="313"/>
    </location>
</feature>
<dbReference type="Pfam" id="PF07683">
    <property type="entry name" value="CobW_C"/>
    <property type="match status" value="1"/>
</dbReference>
<dbReference type="InterPro" id="IPR003495">
    <property type="entry name" value="CobW/HypB/UreG_nucleotide-bd"/>
</dbReference>
<dbReference type="AlphaFoldDB" id="A0A8H7PYK0"/>
<name>A0A8H7PYK0_9FUNG</name>
<evidence type="ECO:0000259" key="7">
    <source>
        <dbReference type="Pfam" id="PF07683"/>
    </source>
</evidence>
<dbReference type="InterPro" id="IPR027417">
    <property type="entry name" value="P-loop_NTPase"/>
</dbReference>
<comment type="similarity">
    <text evidence="4">Belongs to the SIMIBI class G3E GTPase family. ZNG1 subfamily.</text>
</comment>
<dbReference type="CDD" id="cd03112">
    <property type="entry name" value="CobW-like"/>
    <property type="match status" value="1"/>
</dbReference>
<dbReference type="GO" id="GO:0000166">
    <property type="term" value="F:nucleotide binding"/>
    <property type="evidence" value="ECO:0007669"/>
    <property type="project" value="UniProtKB-KW"/>
</dbReference>
<dbReference type="OrthoDB" id="272672at2759"/>
<evidence type="ECO:0000256" key="2">
    <source>
        <dbReference type="ARBA" id="ARBA00022801"/>
    </source>
</evidence>
<accession>A0A8H7PYK0</accession>
<sequence>MAVDNPIPVTVFTGFLGSGKTTTILSLLKRLPAEYKLCLLKNEFGDTAVDSELAREGNLGVQEMINGCMCCVLVGQMKLALMELKEKYNPDRIIVETSGSAFPAPIAWQIREMEGDGFALDSIATVVDCINFTGYEDTSYTAKMQAQYTDVILLNKHELVSERELDTVIDHINELNTDTPKIKCEGTLGVSPDVLFGLDTKLFQISMDKTQQPEELMFTSVPGGAPAAHHADGKHQENEVDLIQVFETLDTASPLRFDQFEAFLKTLPKEDIYRLKGFVRLQEGEEQRLYIVNHSFGRYTFTPVNAAETLEKASQYVLKITVMGQDLRMYVDKVRAGLLLDESSNIKFTPAHRH</sequence>
<comment type="caution">
    <text evidence="8">The sequence shown here is derived from an EMBL/GenBank/DDBJ whole genome shotgun (WGS) entry which is preliminary data.</text>
</comment>
<feature type="domain" description="CobW/HypB/UreG nucleotide-binding" evidence="6">
    <location>
        <begin position="8"/>
        <end position="180"/>
    </location>
</feature>
<evidence type="ECO:0000256" key="3">
    <source>
        <dbReference type="ARBA" id="ARBA00023186"/>
    </source>
</evidence>
<dbReference type="InterPro" id="IPR036627">
    <property type="entry name" value="CobW-likC_sf"/>
</dbReference>